<keyword evidence="7" id="KW-0472">Membrane</keyword>
<sequence length="277" mass="31098">MYCAHVQLTYGQALTLLRNTHRDLGEVASWSLAELELGKPTIYLTTATSPNSNARALRPQYFRRHGKAIQSWISQGNPGWQVVWVVAEDEEVIDPRISRMLRKSEVPYIYFAYGLTRAWGNAQKNAVLQMTYALSNSNSGLLGHGPVYGLDDDNKMLPELLNILTKVTRVGAFPVGNLGYEGWEGPIVDEEGVMIDTESGWKRKFSLDYGAYTFNSSLLGTLITAPALWKHTSYAGESEFLEQIAGNIRHVEPLCSKCRVVWHNEGLTDQEKIPEEF</sequence>
<evidence type="ECO:0000256" key="9">
    <source>
        <dbReference type="PIRSR" id="PIRSR605027-1"/>
    </source>
</evidence>
<evidence type="ECO:0000313" key="12">
    <source>
        <dbReference type="EMBL" id="PMD57441.1"/>
    </source>
</evidence>
<reference evidence="12 13" key="1">
    <citation type="submission" date="2016-04" db="EMBL/GenBank/DDBJ databases">
        <title>A degradative enzymes factory behind the ericoid mycorrhizal symbiosis.</title>
        <authorList>
            <consortium name="DOE Joint Genome Institute"/>
            <person name="Martino E."/>
            <person name="Morin E."/>
            <person name="Grelet G."/>
            <person name="Kuo A."/>
            <person name="Kohler A."/>
            <person name="Daghino S."/>
            <person name="Barry K."/>
            <person name="Choi C."/>
            <person name="Cichocki N."/>
            <person name="Clum A."/>
            <person name="Copeland A."/>
            <person name="Hainaut M."/>
            <person name="Haridas S."/>
            <person name="Labutti K."/>
            <person name="Lindquist E."/>
            <person name="Lipzen A."/>
            <person name="Khouja H.-R."/>
            <person name="Murat C."/>
            <person name="Ohm R."/>
            <person name="Olson A."/>
            <person name="Spatafora J."/>
            <person name="Veneault-Fourrey C."/>
            <person name="Henrissat B."/>
            <person name="Grigoriev I."/>
            <person name="Martin F."/>
            <person name="Perotto S."/>
        </authorList>
    </citation>
    <scope>NUCLEOTIDE SEQUENCE [LARGE SCALE GENOMIC DNA]</scope>
    <source>
        <strain evidence="12 13">E</strain>
    </source>
</reference>
<evidence type="ECO:0000256" key="5">
    <source>
        <dbReference type="ARBA" id="ARBA00022968"/>
    </source>
</evidence>
<evidence type="ECO:0000256" key="3">
    <source>
        <dbReference type="ARBA" id="ARBA00022679"/>
    </source>
</evidence>
<dbReference type="GO" id="GO:0050650">
    <property type="term" value="P:chondroitin sulfate proteoglycan biosynthetic process"/>
    <property type="evidence" value="ECO:0007669"/>
    <property type="project" value="TreeGrafter"/>
</dbReference>
<dbReference type="GO" id="GO:0005975">
    <property type="term" value="P:carbohydrate metabolic process"/>
    <property type="evidence" value="ECO:0007669"/>
    <property type="project" value="TreeGrafter"/>
</dbReference>
<gene>
    <name evidence="12" type="ORF">K444DRAFT_534742</name>
</gene>
<dbReference type="STRING" id="1095630.A0A2J6T321"/>
<dbReference type="GO" id="GO:0015018">
    <property type="term" value="F:galactosylgalactosylxylosylprotein 3-beta-glucuronosyltransferase activity"/>
    <property type="evidence" value="ECO:0007669"/>
    <property type="project" value="InterPro"/>
</dbReference>
<keyword evidence="8" id="KW-0325">Glycoprotein</keyword>
<evidence type="ECO:0000313" key="13">
    <source>
        <dbReference type="Proteomes" id="UP000235371"/>
    </source>
</evidence>
<dbReference type="SUPFAM" id="SSF53448">
    <property type="entry name" value="Nucleotide-diphospho-sugar transferases"/>
    <property type="match status" value="1"/>
</dbReference>
<dbReference type="AlphaFoldDB" id="A0A2J6T321"/>
<keyword evidence="5" id="KW-0735">Signal-anchor</keyword>
<keyword evidence="10" id="KW-0479">Metal-binding</keyword>
<comment type="similarity">
    <text evidence="2">Belongs to the glycosyltransferase 43 family.</text>
</comment>
<evidence type="ECO:0000256" key="4">
    <source>
        <dbReference type="ARBA" id="ARBA00022692"/>
    </source>
</evidence>
<dbReference type="InterPro" id="IPR029044">
    <property type="entry name" value="Nucleotide-diphossugar_trans"/>
</dbReference>
<feature type="site" description="Interaction with galactose moiety of substrate glycoprotein" evidence="11">
    <location>
        <position position="184"/>
    </location>
</feature>
<proteinExistence type="inferred from homology"/>
<protein>
    <submittedName>
        <fullName evidence="12">Glycosyltransferase family 43 protein</fullName>
    </submittedName>
</protein>
<dbReference type="PANTHER" id="PTHR10896:SF65">
    <property type="entry name" value="GALACTOSYLGALACTOSYLXYLOSYLPROTEIN 3-BETA-GLUCURONOSYLTRANSFERASE 3"/>
    <property type="match status" value="1"/>
</dbReference>
<dbReference type="GeneID" id="36583316"/>
<feature type="binding site" evidence="10">
    <location>
        <position position="153"/>
    </location>
    <ligand>
        <name>Mn(2+)</name>
        <dbReference type="ChEBI" id="CHEBI:29035"/>
    </ligand>
</feature>
<dbReference type="GO" id="GO:0046872">
    <property type="term" value="F:metal ion binding"/>
    <property type="evidence" value="ECO:0007669"/>
    <property type="project" value="UniProtKB-KW"/>
</dbReference>
<keyword evidence="13" id="KW-1185">Reference proteome</keyword>
<dbReference type="Pfam" id="PF03360">
    <property type="entry name" value="Glyco_transf_43"/>
    <property type="match status" value="1"/>
</dbReference>
<dbReference type="Proteomes" id="UP000235371">
    <property type="component" value="Unassembled WGS sequence"/>
</dbReference>
<evidence type="ECO:0000256" key="1">
    <source>
        <dbReference type="ARBA" id="ARBA00004606"/>
    </source>
</evidence>
<comment type="subcellular location">
    <subcellularLocation>
        <location evidence="1">Membrane</location>
        <topology evidence="1">Single-pass type II membrane protein</topology>
    </subcellularLocation>
</comment>
<keyword evidence="4" id="KW-0812">Transmembrane</keyword>
<evidence type="ECO:0000256" key="6">
    <source>
        <dbReference type="ARBA" id="ARBA00022989"/>
    </source>
</evidence>
<organism evidence="12 13">
    <name type="scientific">Hyaloscypha bicolor E</name>
    <dbReference type="NCBI Taxonomy" id="1095630"/>
    <lineage>
        <taxon>Eukaryota</taxon>
        <taxon>Fungi</taxon>
        <taxon>Dikarya</taxon>
        <taxon>Ascomycota</taxon>
        <taxon>Pezizomycotina</taxon>
        <taxon>Leotiomycetes</taxon>
        <taxon>Helotiales</taxon>
        <taxon>Hyaloscyphaceae</taxon>
        <taxon>Hyaloscypha</taxon>
        <taxon>Hyaloscypha bicolor</taxon>
    </lineage>
</organism>
<accession>A0A2J6T321</accession>
<evidence type="ECO:0000256" key="10">
    <source>
        <dbReference type="PIRSR" id="PIRSR605027-3"/>
    </source>
</evidence>
<dbReference type="InterPro" id="IPR005027">
    <property type="entry name" value="Glyco_trans_43"/>
</dbReference>
<dbReference type="Gene3D" id="3.90.550.10">
    <property type="entry name" value="Spore Coat Polysaccharide Biosynthesis Protein SpsA, Chain A"/>
    <property type="match status" value="1"/>
</dbReference>
<name>A0A2J6T321_9HELO</name>
<dbReference type="EMBL" id="KZ613847">
    <property type="protein sequence ID" value="PMD57441.1"/>
    <property type="molecule type" value="Genomic_DNA"/>
</dbReference>
<dbReference type="GO" id="GO:0000139">
    <property type="term" value="C:Golgi membrane"/>
    <property type="evidence" value="ECO:0007669"/>
    <property type="project" value="TreeGrafter"/>
</dbReference>
<dbReference type="OrthoDB" id="675023at2759"/>
<keyword evidence="3 12" id="KW-0808">Transferase</keyword>
<evidence type="ECO:0000256" key="8">
    <source>
        <dbReference type="ARBA" id="ARBA00023180"/>
    </source>
</evidence>
<evidence type="ECO:0000256" key="2">
    <source>
        <dbReference type="ARBA" id="ARBA00007706"/>
    </source>
</evidence>
<feature type="active site" description="Proton donor/acceptor" evidence="9">
    <location>
        <position position="237"/>
    </location>
</feature>
<keyword evidence="10" id="KW-0464">Manganese</keyword>
<comment type="cofactor">
    <cofactor evidence="10">
        <name>Mn(2+)</name>
        <dbReference type="ChEBI" id="CHEBI:29035"/>
    </cofactor>
</comment>
<dbReference type="InParanoid" id="A0A2J6T321"/>
<evidence type="ECO:0000256" key="7">
    <source>
        <dbReference type="ARBA" id="ARBA00023136"/>
    </source>
</evidence>
<dbReference type="PANTHER" id="PTHR10896">
    <property type="entry name" value="GALACTOSYLGALACTOSYLXYLOSYLPROTEIN 3-BETA-GLUCURONOSYLTRANSFERASE BETA-1,3-GLUCURONYLTRANSFERASE"/>
    <property type="match status" value="1"/>
</dbReference>
<keyword evidence="6" id="KW-1133">Transmembrane helix</keyword>
<dbReference type="RefSeq" id="XP_024734345.1">
    <property type="nucleotide sequence ID" value="XM_024875236.1"/>
</dbReference>
<evidence type="ECO:0000256" key="11">
    <source>
        <dbReference type="PIRSR" id="PIRSR605027-4"/>
    </source>
</evidence>